<proteinExistence type="predicted"/>
<keyword evidence="3" id="KW-1185">Reference proteome</keyword>
<feature type="compositionally biased region" description="Low complexity" evidence="1">
    <location>
        <begin position="54"/>
        <end position="86"/>
    </location>
</feature>
<comment type="caution">
    <text evidence="2">The sequence shown here is derived from an EMBL/GenBank/DDBJ whole genome shotgun (WGS) entry which is preliminary data.</text>
</comment>
<evidence type="ECO:0000313" key="3">
    <source>
        <dbReference type="Proteomes" id="UP000246991"/>
    </source>
</evidence>
<dbReference type="EMBL" id="PYWC01000133">
    <property type="protein sequence ID" value="PWW71835.1"/>
    <property type="molecule type" value="Genomic_DNA"/>
</dbReference>
<evidence type="ECO:0000256" key="1">
    <source>
        <dbReference type="SAM" id="MobiDB-lite"/>
    </source>
</evidence>
<feature type="region of interest" description="Disordered" evidence="1">
    <location>
        <begin position="54"/>
        <end position="87"/>
    </location>
</feature>
<evidence type="ECO:0000313" key="2">
    <source>
        <dbReference type="EMBL" id="PWW71835.1"/>
    </source>
</evidence>
<dbReference type="AlphaFoldDB" id="A0A317SBZ6"/>
<reference evidence="2 3" key="1">
    <citation type="submission" date="2018-03" db="EMBL/GenBank/DDBJ databases">
        <title>Genomes of Pezizomycetes fungi and the evolution of truffles.</title>
        <authorList>
            <person name="Murat C."/>
            <person name="Payen T."/>
            <person name="Noel B."/>
            <person name="Kuo A."/>
            <person name="Martin F.M."/>
        </authorList>
    </citation>
    <scope>NUCLEOTIDE SEQUENCE [LARGE SCALE GENOMIC DNA]</scope>
    <source>
        <strain evidence="2">091103-1</strain>
    </source>
</reference>
<name>A0A317SBZ6_9PEZI</name>
<protein>
    <submittedName>
        <fullName evidence="2">Uncharacterized protein</fullName>
    </submittedName>
</protein>
<accession>A0A317SBZ6</accession>
<sequence length="104" mass="11062">MATPYQGNILYYPLPNGTLVPLLDVNGRYVPASSYPRAIPVNIAAILEPVAPRATANTTAGQPPTPTATTTAAQPTPQQQQQQQPPCVIMFLQKDGSYGLKPDS</sequence>
<dbReference type="Proteomes" id="UP000246991">
    <property type="component" value="Unassembled WGS sequence"/>
</dbReference>
<gene>
    <name evidence="2" type="ORF">C7212DRAFT_348608</name>
</gene>
<organism evidence="2 3">
    <name type="scientific">Tuber magnatum</name>
    <name type="common">white Piedmont truffle</name>
    <dbReference type="NCBI Taxonomy" id="42249"/>
    <lineage>
        <taxon>Eukaryota</taxon>
        <taxon>Fungi</taxon>
        <taxon>Dikarya</taxon>
        <taxon>Ascomycota</taxon>
        <taxon>Pezizomycotina</taxon>
        <taxon>Pezizomycetes</taxon>
        <taxon>Pezizales</taxon>
        <taxon>Tuberaceae</taxon>
        <taxon>Tuber</taxon>
    </lineage>
</organism>